<dbReference type="Gene3D" id="1.25.40.10">
    <property type="entry name" value="Tetratricopeptide repeat domain"/>
    <property type="match status" value="3"/>
</dbReference>
<dbReference type="Pfam" id="PF13428">
    <property type="entry name" value="TPR_14"/>
    <property type="match status" value="1"/>
</dbReference>
<comment type="caution">
    <text evidence="5">The sequence shown here is derived from an EMBL/GenBank/DDBJ whole genome shotgun (WGS) entry which is preliminary data.</text>
</comment>
<dbReference type="OrthoDB" id="7259535at2"/>
<dbReference type="Pfam" id="PF13432">
    <property type="entry name" value="TPR_16"/>
    <property type="match status" value="2"/>
</dbReference>
<dbReference type="AlphaFoldDB" id="A0A2K2G226"/>
<dbReference type="PANTHER" id="PTHR45586">
    <property type="entry name" value="TPR REPEAT-CONTAINING PROTEIN PA4667"/>
    <property type="match status" value="1"/>
</dbReference>
<dbReference type="EMBL" id="LYMM01000029">
    <property type="protein sequence ID" value="PNU05087.1"/>
    <property type="molecule type" value="Genomic_DNA"/>
</dbReference>
<keyword evidence="4" id="KW-0812">Transmembrane</keyword>
<dbReference type="RefSeq" id="WP_103095750.1">
    <property type="nucleotide sequence ID" value="NZ_LYMM01000029.1"/>
</dbReference>
<dbReference type="InterPro" id="IPR011990">
    <property type="entry name" value="TPR-like_helical_dom_sf"/>
</dbReference>
<gene>
    <name evidence="5" type="ORF">A8V01_04495</name>
</gene>
<sequence>MRGGRLWRLARWGAAVIPPLLVLVVCFSLVLTTATPVAVGGISQVDTLIADARKAIVRGDGIDAEMKLRAALEQGAAPAEVNAYMGQALLAQNRRDRARPYLVRGEFTEASAAEGWRALGLLERLDGNLPASGRAYDKAVALTPDDAGLWVEIGRLRYAGGEHLLAIEAAEYALKLDGGNVRALEFRGQLVRDRYGLLASIPWFERAIMRDPADIAVLLEYAATLGELGHASECVTITRRVLELSPGNPRAYYLQAVLAARAGNLALARALLARTKGKLDDQPAVLILRGMTEIAARNPEAAAEALEEALRLCPDSMRARELLLRAIVMTGQYRYAILRFADDIADGNASPYMLTTVARAWEVLGDRQHAGELLDRAARPAGGELRVLGGSGRIGQLLHLGQTGAAEAAAEAMRKASPGFYDAQALAGDVQLALGHAAQAQERYVLAAQIRFPESLFQRRFAAYAMAGDLAGARAMTGAYLGQNPASRPALRAAAQLAAGAGDLDRARTILAWLRDNGGQGDVELLADLAMAQAATGDPAAAQESALAAYRLQRSSPVAAQSLGRAYAAGGNHPAQARALLDKARLLMRR</sequence>
<evidence type="ECO:0000256" key="3">
    <source>
        <dbReference type="PROSITE-ProRule" id="PRU00339"/>
    </source>
</evidence>
<organism evidence="5 6">
    <name type="scientific">Novosphingobium guangzhouense</name>
    <dbReference type="NCBI Taxonomy" id="1850347"/>
    <lineage>
        <taxon>Bacteria</taxon>
        <taxon>Pseudomonadati</taxon>
        <taxon>Pseudomonadota</taxon>
        <taxon>Alphaproteobacteria</taxon>
        <taxon>Sphingomonadales</taxon>
        <taxon>Sphingomonadaceae</taxon>
        <taxon>Novosphingobium</taxon>
    </lineage>
</organism>
<keyword evidence="4" id="KW-1133">Transmembrane helix</keyword>
<evidence type="ECO:0000313" key="5">
    <source>
        <dbReference type="EMBL" id="PNU05087.1"/>
    </source>
</evidence>
<keyword evidence="2 3" id="KW-0802">TPR repeat</keyword>
<keyword evidence="1" id="KW-0677">Repeat</keyword>
<reference evidence="5 6" key="1">
    <citation type="submission" date="2016-05" db="EMBL/GenBank/DDBJ databases">
        <title>Complete genome sequence of Novosphingobium guangzhouense SA925(T).</title>
        <authorList>
            <person name="Sha S."/>
        </authorList>
    </citation>
    <scope>NUCLEOTIDE SEQUENCE [LARGE SCALE GENOMIC DNA]</scope>
    <source>
        <strain evidence="5 6">SA925</strain>
    </source>
</reference>
<dbReference type="InterPro" id="IPR019734">
    <property type="entry name" value="TPR_rpt"/>
</dbReference>
<protein>
    <submittedName>
        <fullName evidence="5">Uncharacterized protein</fullName>
    </submittedName>
</protein>
<proteinExistence type="predicted"/>
<accession>A0A2K2G226</accession>
<dbReference type="PANTHER" id="PTHR45586:SF1">
    <property type="entry name" value="LIPOPOLYSACCHARIDE ASSEMBLY PROTEIN B"/>
    <property type="match status" value="1"/>
</dbReference>
<name>A0A2K2G226_9SPHN</name>
<dbReference type="Proteomes" id="UP000236327">
    <property type="component" value="Unassembled WGS sequence"/>
</dbReference>
<keyword evidence="6" id="KW-1185">Reference proteome</keyword>
<evidence type="ECO:0000313" key="6">
    <source>
        <dbReference type="Proteomes" id="UP000236327"/>
    </source>
</evidence>
<evidence type="ECO:0000256" key="4">
    <source>
        <dbReference type="SAM" id="Phobius"/>
    </source>
</evidence>
<evidence type="ECO:0000256" key="2">
    <source>
        <dbReference type="ARBA" id="ARBA00022803"/>
    </source>
</evidence>
<dbReference type="SUPFAM" id="SSF48452">
    <property type="entry name" value="TPR-like"/>
    <property type="match status" value="3"/>
</dbReference>
<dbReference type="InterPro" id="IPR051012">
    <property type="entry name" value="CellSynth/LPSAsmb/PSIAsmb"/>
</dbReference>
<evidence type="ECO:0000256" key="1">
    <source>
        <dbReference type="ARBA" id="ARBA00022737"/>
    </source>
</evidence>
<dbReference type="PROSITE" id="PS50005">
    <property type="entry name" value="TPR"/>
    <property type="match status" value="1"/>
</dbReference>
<feature type="transmembrane region" description="Helical" evidence="4">
    <location>
        <begin position="12"/>
        <end position="31"/>
    </location>
</feature>
<dbReference type="SMART" id="SM00028">
    <property type="entry name" value="TPR"/>
    <property type="match status" value="5"/>
</dbReference>
<keyword evidence="4" id="KW-0472">Membrane</keyword>
<feature type="repeat" description="TPR" evidence="3">
    <location>
        <begin position="113"/>
        <end position="146"/>
    </location>
</feature>